<gene>
    <name evidence="2" type="ORF">FRACYDRAFT_224159</name>
</gene>
<dbReference type="InterPro" id="IPR053135">
    <property type="entry name" value="AKR2_Oxidoreductase"/>
</dbReference>
<name>A0A1E7FSY0_9STRA</name>
<dbReference type="InterPro" id="IPR023210">
    <property type="entry name" value="NADP_OxRdtase_dom"/>
</dbReference>
<dbReference type="Proteomes" id="UP000095751">
    <property type="component" value="Unassembled WGS sequence"/>
</dbReference>
<proteinExistence type="predicted"/>
<accession>A0A1E7FSY0</accession>
<evidence type="ECO:0000313" key="3">
    <source>
        <dbReference type="Proteomes" id="UP000095751"/>
    </source>
</evidence>
<sequence length="452" mass="50864">MAALDDLNSDQRSSEDRLVKIGRNVCSTLKVARRNAYLALSREEKDKAVPLAEASLSLLVDECNNLAAILSGAETRKVPKKRFGKTELQMPVLSLGCMRFQQSWNRGKEVVLDLTSVEAECQKNLVEIIKHAVRCGVTHIETAQMYGTSEMQIGPALRTLFDSGFVKREDLIIQTKGALSSSMTPADYKKQILDSLELLQLDYVDLFSVHGVNMDCDYEWLFHSNSSNDKGNLISTLHELKAEGKIRHIGFSTHGRAELIRKFIDSDAFEYCNIHYHFCGSYTASGDAEFGGNLSNIRLAHEKDMGVFIISAYDKGGRMYAPSNKLRELTLPDMEPITYGSVWLWQHDMHDAKQAPCHTIVCGAARPSDLDQPVMASLMLSDKRTAEKRKIVSERLSLAMDEALGKDWVETWHIGLPNSNDSKYMTQHGNIVWLHNIIKAFGLLDYAKERHY</sequence>
<dbReference type="KEGG" id="fcy:FRACYDRAFT_224159"/>
<dbReference type="Gene3D" id="3.20.20.100">
    <property type="entry name" value="NADP-dependent oxidoreductase domain"/>
    <property type="match status" value="1"/>
</dbReference>
<dbReference type="EMBL" id="KV784354">
    <property type="protein sequence ID" value="OEU20933.1"/>
    <property type="molecule type" value="Genomic_DNA"/>
</dbReference>
<dbReference type="AlphaFoldDB" id="A0A1E7FSY0"/>
<evidence type="ECO:0000313" key="2">
    <source>
        <dbReference type="EMBL" id="OEU20933.1"/>
    </source>
</evidence>
<dbReference type="InParanoid" id="A0A1E7FSY0"/>
<dbReference type="OrthoDB" id="37537at2759"/>
<keyword evidence="3" id="KW-1185">Reference proteome</keyword>
<dbReference type="InterPro" id="IPR020471">
    <property type="entry name" value="AKR"/>
</dbReference>
<evidence type="ECO:0000259" key="1">
    <source>
        <dbReference type="Pfam" id="PF00248"/>
    </source>
</evidence>
<dbReference type="SUPFAM" id="SSF51430">
    <property type="entry name" value="NAD(P)-linked oxidoreductase"/>
    <property type="match status" value="1"/>
</dbReference>
<dbReference type="PANTHER" id="PTHR43312:SF2">
    <property type="entry name" value="OXIDOREDUCTASE"/>
    <property type="match status" value="1"/>
</dbReference>
<dbReference type="GO" id="GO:0016491">
    <property type="term" value="F:oxidoreductase activity"/>
    <property type="evidence" value="ECO:0007669"/>
    <property type="project" value="InterPro"/>
</dbReference>
<dbReference type="Pfam" id="PF00248">
    <property type="entry name" value="Aldo_ket_red"/>
    <property type="match status" value="1"/>
</dbReference>
<dbReference type="PANTHER" id="PTHR43312">
    <property type="entry name" value="D-THREO-ALDOSE 1-DEHYDROGENASE"/>
    <property type="match status" value="1"/>
</dbReference>
<reference evidence="2 3" key="1">
    <citation type="submission" date="2016-09" db="EMBL/GenBank/DDBJ databases">
        <title>Extensive genetic diversity and differential bi-allelic expression allows diatom success in the polar Southern Ocean.</title>
        <authorList>
            <consortium name="DOE Joint Genome Institute"/>
            <person name="Mock T."/>
            <person name="Otillar R.P."/>
            <person name="Strauss J."/>
            <person name="Dupont C."/>
            <person name="Frickenhaus S."/>
            <person name="Maumus F."/>
            <person name="Mcmullan M."/>
            <person name="Sanges R."/>
            <person name="Schmutz J."/>
            <person name="Toseland A."/>
            <person name="Valas R."/>
            <person name="Veluchamy A."/>
            <person name="Ward B.J."/>
            <person name="Allen A."/>
            <person name="Barry K."/>
            <person name="Falciatore A."/>
            <person name="Ferrante M."/>
            <person name="Fortunato A.E."/>
            <person name="Gloeckner G."/>
            <person name="Gruber A."/>
            <person name="Hipkin R."/>
            <person name="Janech M."/>
            <person name="Kroth P."/>
            <person name="Leese F."/>
            <person name="Lindquist E."/>
            <person name="Lyon B.R."/>
            <person name="Martin J."/>
            <person name="Mayer C."/>
            <person name="Parker M."/>
            <person name="Quesneville H."/>
            <person name="Raymond J."/>
            <person name="Uhlig C."/>
            <person name="Valentin K.U."/>
            <person name="Worden A.Z."/>
            <person name="Armbrust E.V."/>
            <person name="Bowler C."/>
            <person name="Green B."/>
            <person name="Moulton V."/>
            <person name="Van Oosterhout C."/>
            <person name="Grigoriev I."/>
        </authorList>
    </citation>
    <scope>NUCLEOTIDE SEQUENCE [LARGE SCALE GENOMIC DNA]</scope>
    <source>
        <strain evidence="2 3">CCMP1102</strain>
    </source>
</reference>
<protein>
    <submittedName>
        <fullName evidence="2">Aldo/keto reductase</fullName>
    </submittedName>
</protein>
<dbReference type="InterPro" id="IPR036812">
    <property type="entry name" value="NAD(P)_OxRdtase_dom_sf"/>
</dbReference>
<organism evidence="2 3">
    <name type="scientific">Fragilariopsis cylindrus CCMP1102</name>
    <dbReference type="NCBI Taxonomy" id="635003"/>
    <lineage>
        <taxon>Eukaryota</taxon>
        <taxon>Sar</taxon>
        <taxon>Stramenopiles</taxon>
        <taxon>Ochrophyta</taxon>
        <taxon>Bacillariophyta</taxon>
        <taxon>Bacillariophyceae</taxon>
        <taxon>Bacillariophycidae</taxon>
        <taxon>Bacillariales</taxon>
        <taxon>Bacillariaceae</taxon>
        <taxon>Fragilariopsis</taxon>
    </lineage>
</organism>
<feature type="domain" description="NADP-dependent oxidoreductase" evidence="1">
    <location>
        <begin position="94"/>
        <end position="263"/>
    </location>
</feature>
<dbReference type="PRINTS" id="PR00069">
    <property type="entry name" value="ALDKETRDTASE"/>
</dbReference>